<dbReference type="InterPro" id="IPR017871">
    <property type="entry name" value="ABC_transporter-like_CS"/>
</dbReference>
<dbReference type="EMBL" id="JBHUEH010000016">
    <property type="protein sequence ID" value="MFD1886726.1"/>
    <property type="molecule type" value="Genomic_DNA"/>
</dbReference>
<keyword evidence="2" id="KW-0547">Nucleotide-binding</keyword>
<organism evidence="5 6">
    <name type="scientific">Paenibacillus wenxiniae</name>
    <dbReference type="NCBI Taxonomy" id="1636843"/>
    <lineage>
        <taxon>Bacteria</taxon>
        <taxon>Bacillati</taxon>
        <taxon>Bacillota</taxon>
        <taxon>Bacilli</taxon>
        <taxon>Bacillales</taxon>
        <taxon>Paenibacillaceae</taxon>
        <taxon>Paenibacillus</taxon>
    </lineage>
</organism>
<dbReference type="SUPFAM" id="SSF52540">
    <property type="entry name" value="P-loop containing nucleoside triphosphate hydrolases"/>
    <property type="match status" value="1"/>
</dbReference>
<name>A0ABW4RKF1_9BACL</name>
<dbReference type="InterPro" id="IPR003439">
    <property type="entry name" value="ABC_transporter-like_ATP-bd"/>
</dbReference>
<dbReference type="GO" id="GO:0005524">
    <property type="term" value="F:ATP binding"/>
    <property type="evidence" value="ECO:0007669"/>
    <property type="project" value="UniProtKB-KW"/>
</dbReference>
<dbReference type="Proteomes" id="UP001597233">
    <property type="component" value="Unassembled WGS sequence"/>
</dbReference>
<dbReference type="PANTHER" id="PTHR42711">
    <property type="entry name" value="ABC TRANSPORTER ATP-BINDING PROTEIN"/>
    <property type="match status" value="1"/>
</dbReference>
<dbReference type="Gene3D" id="3.40.50.300">
    <property type="entry name" value="P-loop containing nucleotide triphosphate hydrolases"/>
    <property type="match status" value="1"/>
</dbReference>
<feature type="domain" description="ABC transporter" evidence="4">
    <location>
        <begin position="2"/>
        <end position="255"/>
    </location>
</feature>
<proteinExistence type="predicted"/>
<dbReference type="SMART" id="SM00382">
    <property type="entry name" value="AAA"/>
    <property type="match status" value="1"/>
</dbReference>
<evidence type="ECO:0000256" key="3">
    <source>
        <dbReference type="ARBA" id="ARBA00022840"/>
    </source>
</evidence>
<protein>
    <submittedName>
        <fullName evidence="5">ATP-binding cassette domain-containing protein</fullName>
    </submittedName>
</protein>
<evidence type="ECO:0000256" key="2">
    <source>
        <dbReference type="ARBA" id="ARBA00022741"/>
    </source>
</evidence>
<dbReference type="PANTHER" id="PTHR42711:SF1">
    <property type="entry name" value="ABC-TRANSPORT PROTEIN, ATP-BINDING COMPONENT"/>
    <property type="match status" value="1"/>
</dbReference>
<evidence type="ECO:0000256" key="1">
    <source>
        <dbReference type="ARBA" id="ARBA00022448"/>
    </source>
</evidence>
<sequence>MIQVENLYKKYYVKQYRQGLMGGIKDLIKPVWQDKEAVKHINFNIEKGEVVGYIGPNGSGKSTTIKMLTGILTPSDGKVLVNGLEPYKDRKKNAMNIGVVFGQRTQLWWDLAIRESFELFKYIYRVPDSIFNENLNKMIELLSLNEFYSTPVRQLSLGQRMRAEIAAAFLHSPSIVFLDEPTIGLDVVAKEQVRSFLREVNKEKETTIILTTHDMDDIEQVCDRLLMINQGVLIFDGQMKSFIDTYGNERIITVQFEKPIPNVQFEFGSVLSNEGNKVKILFQKEHVSATKIVQELSRKFPVVDCHLEEPKIEHLIRQVYEGRS</sequence>
<dbReference type="InterPro" id="IPR050763">
    <property type="entry name" value="ABC_transporter_ATP-binding"/>
</dbReference>
<comment type="caution">
    <text evidence="5">The sequence shown here is derived from an EMBL/GenBank/DDBJ whole genome shotgun (WGS) entry which is preliminary data.</text>
</comment>
<dbReference type="InterPro" id="IPR003593">
    <property type="entry name" value="AAA+_ATPase"/>
</dbReference>
<keyword evidence="6" id="KW-1185">Reference proteome</keyword>
<evidence type="ECO:0000313" key="5">
    <source>
        <dbReference type="EMBL" id="MFD1886726.1"/>
    </source>
</evidence>
<keyword evidence="3 5" id="KW-0067">ATP-binding</keyword>
<keyword evidence="1" id="KW-0813">Transport</keyword>
<dbReference type="Pfam" id="PF00005">
    <property type="entry name" value="ABC_tran"/>
    <property type="match status" value="1"/>
</dbReference>
<evidence type="ECO:0000313" key="6">
    <source>
        <dbReference type="Proteomes" id="UP001597233"/>
    </source>
</evidence>
<dbReference type="PROSITE" id="PS00211">
    <property type="entry name" value="ABC_TRANSPORTER_1"/>
    <property type="match status" value="1"/>
</dbReference>
<accession>A0ABW4RKF1</accession>
<evidence type="ECO:0000259" key="4">
    <source>
        <dbReference type="PROSITE" id="PS50893"/>
    </source>
</evidence>
<gene>
    <name evidence="5" type="ORF">ACFSC9_14445</name>
</gene>
<reference evidence="6" key="1">
    <citation type="journal article" date="2019" name="Int. J. Syst. Evol. Microbiol.">
        <title>The Global Catalogue of Microorganisms (GCM) 10K type strain sequencing project: providing services to taxonomists for standard genome sequencing and annotation.</title>
        <authorList>
            <consortium name="The Broad Institute Genomics Platform"/>
            <consortium name="The Broad Institute Genome Sequencing Center for Infectious Disease"/>
            <person name="Wu L."/>
            <person name="Ma J."/>
        </authorList>
    </citation>
    <scope>NUCLEOTIDE SEQUENCE [LARGE SCALE GENOMIC DNA]</scope>
    <source>
        <strain evidence="6">CCUG 54950</strain>
    </source>
</reference>
<dbReference type="RefSeq" id="WP_347326150.1">
    <property type="nucleotide sequence ID" value="NZ_JBCGUH010000009.1"/>
</dbReference>
<dbReference type="InterPro" id="IPR027417">
    <property type="entry name" value="P-loop_NTPase"/>
</dbReference>
<dbReference type="PROSITE" id="PS50893">
    <property type="entry name" value="ABC_TRANSPORTER_2"/>
    <property type="match status" value="1"/>
</dbReference>